<evidence type="ECO:0000313" key="3">
    <source>
        <dbReference type="Proteomes" id="UP001597380"/>
    </source>
</evidence>
<protein>
    <submittedName>
        <fullName evidence="2">DUF2780 domain-containing protein</fullName>
    </submittedName>
</protein>
<keyword evidence="3" id="KW-1185">Reference proteome</keyword>
<gene>
    <name evidence="2" type="ORF">ACFSJ3_15890</name>
</gene>
<keyword evidence="1" id="KW-0732">Signal</keyword>
<name>A0ABW4XRL6_9GAMM</name>
<feature type="signal peptide" evidence="1">
    <location>
        <begin position="1"/>
        <end position="24"/>
    </location>
</feature>
<dbReference type="RefSeq" id="WP_345340642.1">
    <property type="nucleotide sequence ID" value="NZ_BAABLI010000015.1"/>
</dbReference>
<dbReference type="Proteomes" id="UP001597380">
    <property type="component" value="Unassembled WGS sequence"/>
</dbReference>
<dbReference type="InterPro" id="IPR021302">
    <property type="entry name" value="DUF2780_VcgC/VcgE"/>
</dbReference>
<sequence>MLKQMFNRALLCTALLFVFTPLQAAANPLIDMVTQQLGVSPTQASGGLGALLSTAQKGMSGGDFAALGDVVPDMSSLLAAAPTQVSGDADTLGSMASGLLGDSEAASNAVALNQAFSSLGLDSGMVGQYSKILLDFVESEGGQALMESLKSALI</sequence>
<comment type="caution">
    <text evidence="2">The sequence shown here is derived from an EMBL/GenBank/DDBJ whole genome shotgun (WGS) entry which is preliminary data.</text>
</comment>
<evidence type="ECO:0000256" key="1">
    <source>
        <dbReference type="SAM" id="SignalP"/>
    </source>
</evidence>
<dbReference type="Pfam" id="PF11075">
    <property type="entry name" value="DUF2780"/>
    <property type="match status" value="1"/>
</dbReference>
<feature type="chain" id="PRO_5045182915" evidence="1">
    <location>
        <begin position="25"/>
        <end position="154"/>
    </location>
</feature>
<dbReference type="EMBL" id="JBHUHT010000017">
    <property type="protein sequence ID" value="MFD2097480.1"/>
    <property type="molecule type" value="Genomic_DNA"/>
</dbReference>
<organism evidence="2 3">
    <name type="scientific">Corallincola platygyrae</name>
    <dbReference type="NCBI Taxonomy" id="1193278"/>
    <lineage>
        <taxon>Bacteria</taxon>
        <taxon>Pseudomonadati</taxon>
        <taxon>Pseudomonadota</taxon>
        <taxon>Gammaproteobacteria</taxon>
        <taxon>Alteromonadales</taxon>
        <taxon>Psychromonadaceae</taxon>
        <taxon>Corallincola</taxon>
    </lineage>
</organism>
<reference evidence="3" key="1">
    <citation type="journal article" date="2019" name="Int. J. Syst. Evol. Microbiol.">
        <title>The Global Catalogue of Microorganisms (GCM) 10K type strain sequencing project: providing services to taxonomists for standard genome sequencing and annotation.</title>
        <authorList>
            <consortium name="The Broad Institute Genomics Platform"/>
            <consortium name="The Broad Institute Genome Sequencing Center for Infectious Disease"/>
            <person name="Wu L."/>
            <person name="Ma J."/>
        </authorList>
    </citation>
    <scope>NUCLEOTIDE SEQUENCE [LARGE SCALE GENOMIC DNA]</scope>
    <source>
        <strain evidence="3">CGMCC 1.10992</strain>
    </source>
</reference>
<evidence type="ECO:0000313" key="2">
    <source>
        <dbReference type="EMBL" id="MFD2097480.1"/>
    </source>
</evidence>
<accession>A0ABW4XRL6</accession>
<proteinExistence type="predicted"/>